<evidence type="ECO:0000256" key="4">
    <source>
        <dbReference type="ARBA" id="ARBA00022679"/>
    </source>
</evidence>
<dbReference type="SUPFAM" id="SSF52540">
    <property type="entry name" value="P-loop containing nucleoside triphosphate hydrolases"/>
    <property type="match status" value="1"/>
</dbReference>
<keyword evidence="7 10" id="KW-0067">ATP-binding</keyword>
<evidence type="ECO:0000256" key="2">
    <source>
        <dbReference type="ARBA" id="ARBA00008420"/>
    </source>
</evidence>
<evidence type="ECO:0000256" key="7">
    <source>
        <dbReference type="ARBA" id="ARBA00022840"/>
    </source>
</evidence>
<sequence length="170" mass="18466">MAPYPNIVIMGVSGCGKSSIAARLALRLGATFIEGDGFHSAQNIVRMAAGIALTDAERAGWLQALAARLAAGRQRGERMVLACSALKRHYRDVLRGGDPALLFVHLYGDYALIAQRMTERPDHFMPLTLLDSQFRDLQTPQVDEAALYFDVHATPAALVEAITARLFIGT</sequence>
<evidence type="ECO:0000256" key="8">
    <source>
        <dbReference type="ARBA" id="ARBA00023064"/>
    </source>
</evidence>
<protein>
    <recommendedName>
        <fullName evidence="3 10">Gluconokinase</fullName>
        <ecNumber evidence="3 10">2.7.1.12</ecNumber>
    </recommendedName>
</protein>
<reference evidence="11 12" key="1">
    <citation type="submission" date="2018-05" db="EMBL/GenBank/DDBJ databases">
        <title>Genomic Encyclopedia of Type Strains, Phase IV (KMG-IV): sequencing the most valuable type-strain genomes for metagenomic binning, comparative biology and taxonomic classification.</title>
        <authorList>
            <person name="Goeker M."/>
        </authorList>
    </citation>
    <scope>NUCLEOTIDE SEQUENCE [LARGE SCALE GENOMIC DNA]</scope>
    <source>
        <strain evidence="11 12">DSM 23606</strain>
    </source>
</reference>
<evidence type="ECO:0000256" key="3">
    <source>
        <dbReference type="ARBA" id="ARBA00012054"/>
    </source>
</evidence>
<evidence type="ECO:0000313" key="12">
    <source>
        <dbReference type="Proteomes" id="UP000246569"/>
    </source>
</evidence>
<dbReference type="GO" id="GO:0019521">
    <property type="term" value="P:D-gluconate metabolic process"/>
    <property type="evidence" value="ECO:0007669"/>
    <property type="project" value="UniProtKB-KW"/>
</dbReference>
<dbReference type="CDD" id="cd02021">
    <property type="entry name" value="GntK"/>
    <property type="match status" value="1"/>
</dbReference>
<dbReference type="EC" id="2.7.1.12" evidence="3 10"/>
<comment type="catalytic activity">
    <reaction evidence="9 10">
        <text>D-gluconate + ATP = 6-phospho-D-gluconate + ADP + H(+)</text>
        <dbReference type="Rhea" id="RHEA:19433"/>
        <dbReference type="ChEBI" id="CHEBI:15378"/>
        <dbReference type="ChEBI" id="CHEBI:18391"/>
        <dbReference type="ChEBI" id="CHEBI:30616"/>
        <dbReference type="ChEBI" id="CHEBI:58759"/>
        <dbReference type="ChEBI" id="CHEBI:456216"/>
        <dbReference type="EC" id="2.7.1.12"/>
    </reaction>
</comment>
<organism evidence="11 12">
    <name type="scientific">Plasticicumulans acidivorans</name>
    <dbReference type="NCBI Taxonomy" id="886464"/>
    <lineage>
        <taxon>Bacteria</taxon>
        <taxon>Pseudomonadati</taxon>
        <taxon>Pseudomonadota</taxon>
        <taxon>Gammaproteobacteria</taxon>
        <taxon>Candidatus Competibacteraceae</taxon>
        <taxon>Plasticicumulans</taxon>
    </lineage>
</organism>
<keyword evidence="4 10" id="KW-0808">Transferase</keyword>
<dbReference type="GO" id="GO:0005737">
    <property type="term" value="C:cytoplasm"/>
    <property type="evidence" value="ECO:0007669"/>
    <property type="project" value="TreeGrafter"/>
</dbReference>
<comment type="pathway">
    <text evidence="1">Carbohydrate acid metabolism.</text>
</comment>
<name>A0A317MZ99_9GAMM</name>
<dbReference type="Gene3D" id="3.40.50.300">
    <property type="entry name" value="P-loop containing nucleotide triphosphate hydrolases"/>
    <property type="match status" value="1"/>
</dbReference>
<keyword evidence="5 10" id="KW-0547">Nucleotide-binding</keyword>
<comment type="caution">
    <text evidence="11">The sequence shown here is derived from an EMBL/GenBank/DDBJ whole genome shotgun (WGS) entry which is preliminary data.</text>
</comment>
<dbReference type="GO" id="GO:0046316">
    <property type="term" value="F:gluconokinase activity"/>
    <property type="evidence" value="ECO:0007669"/>
    <property type="project" value="UniProtKB-EC"/>
</dbReference>
<keyword evidence="12" id="KW-1185">Reference proteome</keyword>
<evidence type="ECO:0000256" key="6">
    <source>
        <dbReference type="ARBA" id="ARBA00022777"/>
    </source>
</evidence>
<keyword evidence="6 10" id="KW-0418">Kinase</keyword>
<dbReference type="PANTHER" id="PTHR43442:SF3">
    <property type="entry name" value="GLUCONOKINASE-RELATED"/>
    <property type="match status" value="1"/>
</dbReference>
<keyword evidence="8" id="KW-0311">Gluconate utilization</keyword>
<dbReference type="EMBL" id="QGTJ01000002">
    <property type="protein sequence ID" value="PWV64416.1"/>
    <property type="molecule type" value="Genomic_DNA"/>
</dbReference>
<accession>A0A317MZ99</accession>
<evidence type="ECO:0000256" key="9">
    <source>
        <dbReference type="ARBA" id="ARBA00048090"/>
    </source>
</evidence>
<evidence type="ECO:0000256" key="10">
    <source>
        <dbReference type="RuleBase" id="RU363066"/>
    </source>
</evidence>
<dbReference type="Proteomes" id="UP000246569">
    <property type="component" value="Unassembled WGS sequence"/>
</dbReference>
<dbReference type="NCBIfam" id="TIGR01313">
    <property type="entry name" value="therm_gnt_kin"/>
    <property type="match status" value="1"/>
</dbReference>
<dbReference type="InterPro" id="IPR027417">
    <property type="entry name" value="P-loop_NTPase"/>
</dbReference>
<dbReference type="PANTHER" id="PTHR43442">
    <property type="entry name" value="GLUCONOKINASE-RELATED"/>
    <property type="match status" value="1"/>
</dbReference>
<gene>
    <name evidence="11" type="ORF">C7443_10265</name>
</gene>
<dbReference type="AlphaFoldDB" id="A0A317MZ99"/>
<dbReference type="RefSeq" id="WP_246004518.1">
    <property type="nucleotide sequence ID" value="NZ_QGTJ01000002.1"/>
</dbReference>
<evidence type="ECO:0000256" key="1">
    <source>
        <dbReference type="ARBA" id="ARBA00004761"/>
    </source>
</evidence>
<dbReference type="FunFam" id="3.40.50.300:FF:000522">
    <property type="entry name" value="Gluconokinase"/>
    <property type="match status" value="1"/>
</dbReference>
<dbReference type="InterPro" id="IPR006001">
    <property type="entry name" value="Therm_gnt_kin"/>
</dbReference>
<evidence type="ECO:0000256" key="5">
    <source>
        <dbReference type="ARBA" id="ARBA00022741"/>
    </source>
</evidence>
<dbReference type="Pfam" id="PF13671">
    <property type="entry name" value="AAA_33"/>
    <property type="match status" value="1"/>
</dbReference>
<comment type="similarity">
    <text evidence="2 10">Belongs to the gluconokinase GntK/GntV family.</text>
</comment>
<proteinExistence type="inferred from homology"/>
<dbReference type="GO" id="GO:0005524">
    <property type="term" value="F:ATP binding"/>
    <property type="evidence" value="ECO:0007669"/>
    <property type="project" value="UniProtKB-KW"/>
</dbReference>
<evidence type="ECO:0000313" key="11">
    <source>
        <dbReference type="EMBL" id="PWV64416.1"/>
    </source>
</evidence>